<dbReference type="Proteomes" id="UP001057402">
    <property type="component" value="Chromosome 4"/>
</dbReference>
<evidence type="ECO:0000313" key="2">
    <source>
        <dbReference type="Proteomes" id="UP001057402"/>
    </source>
</evidence>
<gene>
    <name evidence="1" type="ORF">MLD38_015770</name>
</gene>
<sequence>MPRPMFSIPAELFDRLRHDLRAQSGIPSYDPTIPSVSHLTPPESSIAGADPSPSHLRCNNCKGRLLRGVDSSFCVFCGEERFGDAIPDPLQFRDTMGCAWLLEALGVDGSESVLPIPAKDMPYRGKNKVNREIRLSDLLSVEIKWSVQEEKSAIGGEAKIARPKSFLNLGGVDLGDFVIEGTTGITLAEADKKQGDDEGNRVFESNAALTPDNLSLFGNVPASSTSGNLTEQENGKSISTWDAEFQSVDSETSRKPDQIQTLISQTHDLSFMLDSNLSSLPHSGNAHAFEK</sequence>
<comment type="caution">
    <text evidence="1">The sequence shown here is derived from an EMBL/GenBank/DDBJ whole genome shotgun (WGS) entry which is preliminary data.</text>
</comment>
<evidence type="ECO:0000313" key="1">
    <source>
        <dbReference type="EMBL" id="KAI4378270.1"/>
    </source>
</evidence>
<accession>A0ACB9RH06</accession>
<proteinExistence type="predicted"/>
<name>A0ACB9RH06_9MYRT</name>
<dbReference type="EMBL" id="CM042883">
    <property type="protein sequence ID" value="KAI4378270.1"/>
    <property type="molecule type" value="Genomic_DNA"/>
</dbReference>
<organism evidence="1 2">
    <name type="scientific">Melastoma candidum</name>
    <dbReference type="NCBI Taxonomy" id="119954"/>
    <lineage>
        <taxon>Eukaryota</taxon>
        <taxon>Viridiplantae</taxon>
        <taxon>Streptophyta</taxon>
        <taxon>Embryophyta</taxon>
        <taxon>Tracheophyta</taxon>
        <taxon>Spermatophyta</taxon>
        <taxon>Magnoliopsida</taxon>
        <taxon>eudicotyledons</taxon>
        <taxon>Gunneridae</taxon>
        <taxon>Pentapetalae</taxon>
        <taxon>rosids</taxon>
        <taxon>malvids</taxon>
        <taxon>Myrtales</taxon>
        <taxon>Melastomataceae</taxon>
        <taxon>Melastomatoideae</taxon>
        <taxon>Melastomateae</taxon>
        <taxon>Melastoma</taxon>
    </lineage>
</organism>
<keyword evidence="2" id="KW-1185">Reference proteome</keyword>
<reference evidence="2" key="1">
    <citation type="journal article" date="2023" name="Front. Plant Sci.">
        <title>Chromosomal-level genome assembly of Melastoma candidum provides insights into trichome evolution.</title>
        <authorList>
            <person name="Zhong Y."/>
            <person name="Wu W."/>
            <person name="Sun C."/>
            <person name="Zou P."/>
            <person name="Liu Y."/>
            <person name="Dai S."/>
            <person name="Zhou R."/>
        </authorList>
    </citation>
    <scope>NUCLEOTIDE SEQUENCE [LARGE SCALE GENOMIC DNA]</scope>
</reference>
<protein>
    <submittedName>
        <fullName evidence="1">Uncharacterized protein</fullName>
    </submittedName>
</protein>